<comment type="caution">
    <text evidence="8">The sequence shown here is derived from an EMBL/GenBank/DDBJ whole genome shotgun (WGS) entry which is preliminary data.</text>
</comment>
<feature type="chain" id="PRO_5043728915" description="Chitin-binding type-2 domain-containing protein" evidence="6">
    <location>
        <begin position="19"/>
        <end position="328"/>
    </location>
</feature>
<evidence type="ECO:0000256" key="4">
    <source>
        <dbReference type="ARBA" id="ARBA00023157"/>
    </source>
</evidence>
<name>A0AAU9UM95_EUPED</name>
<evidence type="ECO:0000256" key="5">
    <source>
        <dbReference type="ARBA" id="ARBA00023180"/>
    </source>
</evidence>
<proteinExistence type="predicted"/>
<dbReference type="PROSITE" id="PS50940">
    <property type="entry name" value="CHIT_BIND_II"/>
    <property type="match status" value="2"/>
</dbReference>
<dbReference type="Gene3D" id="2.170.140.10">
    <property type="entry name" value="Chitin binding domain"/>
    <property type="match status" value="2"/>
</dbReference>
<keyword evidence="2 6" id="KW-0732">Signal</keyword>
<keyword evidence="3" id="KW-0677">Repeat</keyword>
<evidence type="ECO:0000256" key="6">
    <source>
        <dbReference type="SAM" id="SignalP"/>
    </source>
</evidence>
<accession>A0AAU9UM95</accession>
<dbReference type="PANTHER" id="PTHR23301">
    <property type="entry name" value="CHITIN BINDING PERITROPHIN-A"/>
    <property type="match status" value="1"/>
</dbReference>
<protein>
    <recommendedName>
        <fullName evidence="7">Chitin-binding type-2 domain-containing protein</fullName>
    </recommendedName>
</protein>
<evidence type="ECO:0000256" key="2">
    <source>
        <dbReference type="ARBA" id="ARBA00022729"/>
    </source>
</evidence>
<keyword evidence="1" id="KW-0147">Chitin-binding</keyword>
<dbReference type="Proteomes" id="UP001153954">
    <property type="component" value="Unassembled WGS sequence"/>
</dbReference>
<evidence type="ECO:0000256" key="1">
    <source>
        <dbReference type="ARBA" id="ARBA00022669"/>
    </source>
</evidence>
<dbReference type="InterPro" id="IPR002557">
    <property type="entry name" value="Chitin-bd_dom"/>
</dbReference>
<dbReference type="PANTHER" id="PTHR23301:SF98">
    <property type="entry name" value="CHITIN-BINDING TYPE-2 DOMAIN-CONTAINING PROTEIN-RELATED"/>
    <property type="match status" value="1"/>
</dbReference>
<evidence type="ECO:0000313" key="8">
    <source>
        <dbReference type="EMBL" id="CAH2100273.1"/>
    </source>
</evidence>
<evidence type="ECO:0000259" key="7">
    <source>
        <dbReference type="PROSITE" id="PS50940"/>
    </source>
</evidence>
<sequence length="328" mass="37434">MKILTLIVFVYVACEARSESSMFLNKLTEKSGRQKRLLFYDENGHLVKTYGNSLYHIGRNEQDNIFYWSFLNTFLSPIFPTNFGRTSVAYMVPVSDAVIQQFNKDPVYQNKILVLEHKDPVVEINPLCAGKRAQIPSPKLCNNFLNCWDGWAFEQECPAGLVFSNEGLCDYRYNVDCKDRKLKEPQPLCTKDFEASRNPADCKEFFVCVQGLPVRFKCPDDLFYSEYLGVCDYENRVDCNSTVTTTKVPSTTKMAPMSFGESEVTQKAPGFVAPALPSSTSSPVDNNMMISKMEYNTQTWSSTHVAYSRQDAIRQLQLNRMEEVKTNN</sequence>
<dbReference type="Pfam" id="PF01607">
    <property type="entry name" value="CBM_14"/>
    <property type="match status" value="2"/>
</dbReference>
<feature type="domain" description="Chitin-binding type-2" evidence="7">
    <location>
        <begin position="125"/>
        <end position="179"/>
    </location>
</feature>
<gene>
    <name evidence="8" type="ORF">EEDITHA_LOCUS15159</name>
</gene>
<keyword evidence="4" id="KW-1015">Disulfide bond</keyword>
<organism evidence="8 9">
    <name type="scientific">Euphydryas editha</name>
    <name type="common">Edith's checkerspot</name>
    <dbReference type="NCBI Taxonomy" id="104508"/>
    <lineage>
        <taxon>Eukaryota</taxon>
        <taxon>Metazoa</taxon>
        <taxon>Ecdysozoa</taxon>
        <taxon>Arthropoda</taxon>
        <taxon>Hexapoda</taxon>
        <taxon>Insecta</taxon>
        <taxon>Pterygota</taxon>
        <taxon>Neoptera</taxon>
        <taxon>Endopterygota</taxon>
        <taxon>Lepidoptera</taxon>
        <taxon>Glossata</taxon>
        <taxon>Ditrysia</taxon>
        <taxon>Papilionoidea</taxon>
        <taxon>Nymphalidae</taxon>
        <taxon>Nymphalinae</taxon>
        <taxon>Euphydryas</taxon>
    </lineage>
</organism>
<dbReference type="GO" id="GO:0008061">
    <property type="term" value="F:chitin binding"/>
    <property type="evidence" value="ECO:0007669"/>
    <property type="project" value="UniProtKB-KW"/>
</dbReference>
<dbReference type="GO" id="GO:0005576">
    <property type="term" value="C:extracellular region"/>
    <property type="evidence" value="ECO:0007669"/>
    <property type="project" value="InterPro"/>
</dbReference>
<dbReference type="AlphaFoldDB" id="A0AAU9UM95"/>
<dbReference type="EMBL" id="CAKOGL010000022">
    <property type="protein sequence ID" value="CAH2100273.1"/>
    <property type="molecule type" value="Genomic_DNA"/>
</dbReference>
<feature type="domain" description="Chitin-binding type-2" evidence="7">
    <location>
        <begin position="186"/>
        <end position="241"/>
    </location>
</feature>
<evidence type="ECO:0000313" key="9">
    <source>
        <dbReference type="Proteomes" id="UP001153954"/>
    </source>
</evidence>
<evidence type="ECO:0000256" key="3">
    <source>
        <dbReference type="ARBA" id="ARBA00022737"/>
    </source>
</evidence>
<dbReference type="SMART" id="SM00494">
    <property type="entry name" value="ChtBD2"/>
    <property type="match status" value="2"/>
</dbReference>
<feature type="signal peptide" evidence="6">
    <location>
        <begin position="1"/>
        <end position="18"/>
    </location>
</feature>
<dbReference type="InterPro" id="IPR036508">
    <property type="entry name" value="Chitin-bd_dom_sf"/>
</dbReference>
<keyword evidence="9" id="KW-1185">Reference proteome</keyword>
<dbReference type="InterPro" id="IPR051940">
    <property type="entry name" value="Chitin_bind-dev_reg"/>
</dbReference>
<dbReference type="SUPFAM" id="SSF57625">
    <property type="entry name" value="Invertebrate chitin-binding proteins"/>
    <property type="match status" value="2"/>
</dbReference>
<keyword evidence="5" id="KW-0325">Glycoprotein</keyword>
<reference evidence="8" key="1">
    <citation type="submission" date="2022-03" db="EMBL/GenBank/DDBJ databases">
        <authorList>
            <person name="Tunstrom K."/>
        </authorList>
    </citation>
    <scope>NUCLEOTIDE SEQUENCE</scope>
</reference>